<comment type="caution">
    <text evidence="2">The sequence shown here is derived from an EMBL/GenBank/DDBJ whole genome shotgun (WGS) entry which is preliminary data.</text>
</comment>
<evidence type="ECO:0000313" key="2">
    <source>
        <dbReference type="EMBL" id="RFU70935.1"/>
    </source>
</evidence>
<reference evidence="2 3" key="1">
    <citation type="submission" date="2018-08" db="EMBL/GenBank/DDBJ databases">
        <title>Bacillus chawlae sp. nov., Bacillus glennii sp. nov., and Bacillus saganii sp. nov. Isolated from the Vehicle Assembly Building at Kennedy Space Center where the Viking Spacecraft were Assembled.</title>
        <authorList>
            <person name="Seuylemezian A."/>
            <person name="Vaishampayan P."/>
        </authorList>
    </citation>
    <scope>NUCLEOTIDE SEQUENCE [LARGE SCALE GENOMIC DNA]</scope>
    <source>
        <strain evidence="2 3">V47-23a</strain>
    </source>
</reference>
<protein>
    <submittedName>
        <fullName evidence="2">Ribonuclease E inhibitor RraB</fullName>
    </submittedName>
</protein>
<proteinExistence type="predicted"/>
<name>A0A372LRW3_9BACI</name>
<evidence type="ECO:0000313" key="3">
    <source>
        <dbReference type="Proteomes" id="UP000264541"/>
    </source>
</evidence>
<sequence length="106" mass="12092">MKFPNDEDGKILSMLFKEGVNFKKPQLVDFFVAVPDKKSGEKVLEAMKAEGLHGEVIQDDETDEWTCYGSRKMMLTHKEIVNIQKKLDELCKPYNGHSDGWGVLTD</sequence>
<evidence type="ECO:0000259" key="1">
    <source>
        <dbReference type="Pfam" id="PF06877"/>
    </source>
</evidence>
<dbReference type="RefSeq" id="WP_117325163.1">
    <property type="nucleotide sequence ID" value="NZ_QVTE01000008.1"/>
</dbReference>
<dbReference type="AlphaFoldDB" id="A0A372LRW3"/>
<feature type="domain" description="Regulator of ribonuclease activity B" evidence="1">
    <location>
        <begin position="5"/>
        <end position="103"/>
    </location>
</feature>
<dbReference type="OrthoDB" id="215572at2"/>
<dbReference type="Pfam" id="PF06877">
    <property type="entry name" value="RraB"/>
    <property type="match status" value="1"/>
</dbReference>
<dbReference type="Proteomes" id="UP000264541">
    <property type="component" value="Unassembled WGS sequence"/>
</dbReference>
<dbReference type="SUPFAM" id="SSF89946">
    <property type="entry name" value="Hypothetical protein VC0424"/>
    <property type="match status" value="1"/>
</dbReference>
<dbReference type="InterPro" id="IPR036701">
    <property type="entry name" value="RraB-like_sf"/>
</dbReference>
<organism evidence="2 3">
    <name type="scientific">Peribacillus saganii</name>
    <dbReference type="NCBI Taxonomy" id="2303992"/>
    <lineage>
        <taxon>Bacteria</taxon>
        <taxon>Bacillati</taxon>
        <taxon>Bacillota</taxon>
        <taxon>Bacilli</taxon>
        <taxon>Bacillales</taxon>
        <taxon>Bacillaceae</taxon>
        <taxon>Peribacillus</taxon>
    </lineage>
</organism>
<accession>A0A372LRW3</accession>
<dbReference type="InterPro" id="IPR009671">
    <property type="entry name" value="RraB_dom"/>
</dbReference>
<keyword evidence="3" id="KW-1185">Reference proteome</keyword>
<dbReference type="EMBL" id="QVTE01000008">
    <property type="protein sequence ID" value="RFU70935.1"/>
    <property type="molecule type" value="Genomic_DNA"/>
</dbReference>
<dbReference type="Gene3D" id="3.30.70.970">
    <property type="entry name" value="RraB-like"/>
    <property type="match status" value="1"/>
</dbReference>
<gene>
    <name evidence="2" type="ORF">D0469_03015</name>
</gene>